<feature type="domain" description="SNARE-complex protein Syntaxin-18 N-terminal" evidence="11">
    <location>
        <begin position="35"/>
        <end position="120"/>
    </location>
</feature>
<feature type="transmembrane region" description="Helical" evidence="10">
    <location>
        <begin position="332"/>
        <end position="353"/>
    </location>
</feature>
<keyword evidence="4 10" id="KW-0812">Transmembrane</keyword>
<keyword evidence="6 10" id="KW-1133">Transmembrane helix</keyword>
<evidence type="ECO:0000256" key="3">
    <source>
        <dbReference type="ARBA" id="ARBA00022448"/>
    </source>
</evidence>
<dbReference type="Gene3D" id="1.20.5.110">
    <property type="match status" value="1"/>
</dbReference>
<dbReference type="SUPFAM" id="SSF58038">
    <property type="entry name" value="SNARE fusion complex"/>
    <property type="match status" value="1"/>
</dbReference>
<evidence type="ECO:0000256" key="7">
    <source>
        <dbReference type="ARBA" id="ARBA00023054"/>
    </source>
</evidence>
<evidence type="ECO:0000256" key="1">
    <source>
        <dbReference type="ARBA" id="ARBA00004211"/>
    </source>
</evidence>
<evidence type="ECO:0000313" key="12">
    <source>
        <dbReference type="EMBL" id="CAG6751516.1"/>
    </source>
</evidence>
<dbReference type="InterPro" id="IPR019529">
    <property type="entry name" value="Syntaxin-18_N"/>
</dbReference>
<dbReference type="GO" id="GO:0005783">
    <property type="term" value="C:endoplasmic reticulum"/>
    <property type="evidence" value="ECO:0007669"/>
    <property type="project" value="TreeGrafter"/>
</dbReference>
<dbReference type="GO" id="GO:0031201">
    <property type="term" value="C:SNARE complex"/>
    <property type="evidence" value="ECO:0007669"/>
    <property type="project" value="TreeGrafter"/>
</dbReference>
<dbReference type="GO" id="GO:0006890">
    <property type="term" value="P:retrograde vesicle-mediated transport, Golgi to endoplasmic reticulum"/>
    <property type="evidence" value="ECO:0007669"/>
    <property type="project" value="TreeGrafter"/>
</dbReference>
<comment type="similarity">
    <text evidence="2">Belongs to the syntaxin family.</text>
</comment>
<dbReference type="PANTHER" id="PTHR15959:SF0">
    <property type="entry name" value="SYNTAXIN-18"/>
    <property type="match status" value="1"/>
</dbReference>
<keyword evidence="7 9" id="KW-0175">Coiled coil</keyword>
<keyword evidence="3" id="KW-0813">Transport</keyword>
<evidence type="ECO:0000256" key="4">
    <source>
        <dbReference type="ARBA" id="ARBA00022692"/>
    </source>
</evidence>
<evidence type="ECO:0000256" key="6">
    <source>
        <dbReference type="ARBA" id="ARBA00022989"/>
    </source>
</evidence>
<name>A0A8D8ZRC3_9HEMI</name>
<feature type="coiled-coil region" evidence="9">
    <location>
        <begin position="252"/>
        <end position="289"/>
    </location>
</feature>
<comment type="subcellular location">
    <subcellularLocation>
        <location evidence="1">Membrane</location>
        <topology evidence="1">Single-pass type IV membrane protein</topology>
    </subcellularLocation>
</comment>
<evidence type="ECO:0000256" key="5">
    <source>
        <dbReference type="ARBA" id="ARBA00022927"/>
    </source>
</evidence>
<evidence type="ECO:0000259" key="11">
    <source>
        <dbReference type="Pfam" id="PF10496"/>
    </source>
</evidence>
<accession>A0A8D8ZRC3</accession>
<dbReference type="GO" id="GO:0015031">
    <property type="term" value="P:protein transport"/>
    <property type="evidence" value="ECO:0007669"/>
    <property type="project" value="UniProtKB-KW"/>
</dbReference>
<evidence type="ECO:0000256" key="2">
    <source>
        <dbReference type="ARBA" id="ARBA00009063"/>
    </source>
</evidence>
<dbReference type="EMBL" id="HBUF01529868">
    <property type="protein sequence ID" value="CAG6751516.1"/>
    <property type="molecule type" value="Transcribed_RNA"/>
</dbReference>
<keyword evidence="8 10" id="KW-0472">Membrane</keyword>
<evidence type="ECO:0000256" key="8">
    <source>
        <dbReference type="ARBA" id="ARBA00023136"/>
    </source>
</evidence>
<dbReference type="AlphaFoldDB" id="A0A8D8ZRC3"/>
<dbReference type="Pfam" id="PF10496">
    <property type="entry name" value="Syntaxin-18_N"/>
    <property type="match status" value="1"/>
</dbReference>
<reference evidence="12" key="1">
    <citation type="submission" date="2021-05" db="EMBL/GenBank/DDBJ databases">
        <authorList>
            <person name="Alioto T."/>
            <person name="Alioto T."/>
            <person name="Gomez Garrido J."/>
        </authorList>
    </citation>
    <scope>NUCLEOTIDE SEQUENCE</scope>
</reference>
<keyword evidence="5" id="KW-0653">Protein transport</keyword>
<evidence type="ECO:0000256" key="9">
    <source>
        <dbReference type="SAM" id="Coils"/>
    </source>
</evidence>
<organism evidence="12">
    <name type="scientific">Cacopsylla melanoneura</name>
    <dbReference type="NCBI Taxonomy" id="428564"/>
    <lineage>
        <taxon>Eukaryota</taxon>
        <taxon>Metazoa</taxon>
        <taxon>Ecdysozoa</taxon>
        <taxon>Arthropoda</taxon>
        <taxon>Hexapoda</taxon>
        <taxon>Insecta</taxon>
        <taxon>Pterygota</taxon>
        <taxon>Neoptera</taxon>
        <taxon>Paraneoptera</taxon>
        <taxon>Hemiptera</taxon>
        <taxon>Sternorrhyncha</taxon>
        <taxon>Psylloidea</taxon>
        <taxon>Psyllidae</taxon>
        <taxon>Psyllinae</taxon>
        <taxon>Cacopsylla</taxon>
    </lineage>
</organism>
<sequence length="355" mass="41161">MPANFPCGKFQSTTMLDTKHNNLDLETSLHRLNITNRTLLFKAHIKTIRTRNKALGTNDPKSPQTNILPRTGHNDSVKTCFMRSKEIYTQITKLLEFLNENKNVYLHPKTNILDDATNSINDKEKEKIDIETQKIIKIIKTRIYELKRLVESNEKVYSEQLFQHYNNVANYSDAYLKKVIALYISMKQDNEKRNEKYLNMFKLGNDRRGKLCEQLEPAGNSNVSFDNASFIEDIEKHQLNENEYGDLSPEELQTFKNENDSLFKHLTNLTEEVEQIESKVLKVAELQQQLTENLYDQAQTVENTLGAFVGTTENIKEGNEQLRQAIQGSATLRLFVILILLVLSFSILFLDWFND</sequence>
<evidence type="ECO:0000256" key="10">
    <source>
        <dbReference type="SAM" id="Phobius"/>
    </source>
</evidence>
<protein>
    <submittedName>
        <fullName evidence="12">Syntaxin-18</fullName>
    </submittedName>
</protein>
<proteinExistence type="inferred from homology"/>
<dbReference type="PANTHER" id="PTHR15959">
    <property type="entry name" value="SYNTAXIN-18"/>
    <property type="match status" value="1"/>
</dbReference>